<name>A0A5P8E474_9BACT</name>
<evidence type="ECO:0000256" key="4">
    <source>
        <dbReference type="ARBA" id="ARBA00022642"/>
    </source>
</evidence>
<keyword evidence="8 11" id="KW-0067">ATP-binding</keyword>
<keyword evidence="7 11" id="KW-0547">Nucleotide-binding</keyword>
<evidence type="ECO:0000256" key="5">
    <source>
        <dbReference type="ARBA" id="ARBA00022679"/>
    </source>
</evidence>
<evidence type="ECO:0000256" key="10">
    <source>
        <dbReference type="ARBA" id="ARBA00048721"/>
    </source>
</evidence>
<comment type="similarity">
    <text evidence="3 11">Belongs to the NadD family.</text>
</comment>
<feature type="domain" description="Cytidyltransferase-like" evidence="12">
    <location>
        <begin position="4"/>
        <end position="162"/>
    </location>
</feature>
<keyword evidence="6 11" id="KW-0548">Nucleotidyltransferase</keyword>
<evidence type="ECO:0000256" key="8">
    <source>
        <dbReference type="ARBA" id="ARBA00022840"/>
    </source>
</evidence>
<dbReference type="Proteomes" id="UP000249375">
    <property type="component" value="Chromosome"/>
</dbReference>
<evidence type="ECO:0000256" key="3">
    <source>
        <dbReference type="ARBA" id="ARBA00009014"/>
    </source>
</evidence>
<dbReference type="PANTHER" id="PTHR39321">
    <property type="entry name" value="NICOTINATE-NUCLEOTIDE ADENYLYLTRANSFERASE-RELATED"/>
    <property type="match status" value="1"/>
</dbReference>
<dbReference type="EC" id="2.7.7.18" evidence="11"/>
<dbReference type="InterPro" id="IPR005248">
    <property type="entry name" value="NadD/NMNAT"/>
</dbReference>
<reference evidence="13 14" key="1">
    <citation type="submission" date="2018-11" db="EMBL/GenBank/DDBJ databases">
        <authorList>
            <person name="Na S.W."/>
            <person name="Baik M."/>
        </authorList>
    </citation>
    <scope>NUCLEOTIDE SEQUENCE [LARGE SCALE GENOMIC DNA]</scope>
    <source>
        <strain evidence="13 14">E39</strain>
    </source>
</reference>
<keyword evidence="9 11" id="KW-0520">NAD</keyword>
<evidence type="ECO:0000313" key="13">
    <source>
        <dbReference type="EMBL" id="QFQ11698.1"/>
    </source>
</evidence>
<gene>
    <name evidence="11" type="primary">nadD</name>
    <name evidence="13" type="ORF">C7Y71_000910</name>
</gene>
<evidence type="ECO:0000256" key="2">
    <source>
        <dbReference type="ARBA" id="ARBA00005019"/>
    </source>
</evidence>
<dbReference type="RefSeq" id="WP_111898761.1">
    <property type="nucleotide sequence ID" value="NZ_CP033459.1"/>
</dbReference>
<proteinExistence type="inferred from homology"/>
<keyword evidence="4 11" id="KW-0662">Pyridine nucleotide biosynthesis</keyword>
<dbReference type="PANTHER" id="PTHR39321:SF3">
    <property type="entry name" value="PHOSPHOPANTETHEINE ADENYLYLTRANSFERASE"/>
    <property type="match status" value="1"/>
</dbReference>
<dbReference type="InterPro" id="IPR004821">
    <property type="entry name" value="Cyt_trans-like"/>
</dbReference>
<dbReference type="UniPathway" id="UPA00253">
    <property type="reaction ID" value="UER00332"/>
</dbReference>
<dbReference type="GO" id="GO:0004515">
    <property type="term" value="F:nicotinate-nucleotide adenylyltransferase activity"/>
    <property type="evidence" value="ECO:0007669"/>
    <property type="project" value="UniProtKB-UniRule"/>
</dbReference>
<dbReference type="Pfam" id="PF01467">
    <property type="entry name" value="CTP_transf_like"/>
    <property type="match status" value="1"/>
</dbReference>
<evidence type="ECO:0000259" key="12">
    <source>
        <dbReference type="Pfam" id="PF01467"/>
    </source>
</evidence>
<dbReference type="GO" id="GO:0009435">
    <property type="term" value="P:NAD+ biosynthetic process"/>
    <property type="evidence" value="ECO:0007669"/>
    <property type="project" value="UniProtKB-UniRule"/>
</dbReference>
<dbReference type="Gene3D" id="3.40.50.620">
    <property type="entry name" value="HUPs"/>
    <property type="match status" value="1"/>
</dbReference>
<accession>A0A5P8E474</accession>
<dbReference type="GO" id="GO:0005524">
    <property type="term" value="F:ATP binding"/>
    <property type="evidence" value="ECO:0007669"/>
    <property type="project" value="UniProtKB-KW"/>
</dbReference>
<dbReference type="InterPro" id="IPR014729">
    <property type="entry name" value="Rossmann-like_a/b/a_fold"/>
</dbReference>
<dbReference type="NCBIfam" id="TIGR00482">
    <property type="entry name" value="nicotinate (nicotinamide) nucleotide adenylyltransferase"/>
    <property type="match status" value="1"/>
</dbReference>
<evidence type="ECO:0000256" key="6">
    <source>
        <dbReference type="ARBA" id="ARBA00022695"/>
    </source>
</evidence>
<evidence type="ECO:0000256" key="11">
    <source>
        <dbReference type="HAMAP-Rule" id="MF_00244"/>
    </source>
</evidence>
<comment type="catalytic activity">
    <reaction evidence="10 11">
        <text>nicotinate beta-D-ribonucleotide + ATP + H(+) = deamido-NAD(+) + diphosphate</text>
        <dbReference type="Rhea" id="RHEA:22860"/>
        <dbReference type="ChEBI" id="CHEBI:15378"/>
        <dbReference type="ChEBI" id="CHEBI:30616"/>
        <dbReference type="ChEBI" id="CHEBI:33019"/>
        <dbReference type="ChEBI" id="CHEBI:57502"/>
        <dbReference type="ChEBI" id="CHEBI:58437"/>
        <dbReference type="EC" id="2.7.7.18"/>
    </reaction>
</comment>
<dbReference type="AlphaFoldDB" id="A0A5P8E474"/>
<sequence>MTGIFGGSFNPIHLGHTGLAQWIVQQGYADEVWLMVSPQNPLKEENSLLPEKQRFSLARTAVRHIAHVKASDFEFHLPRPSYTWQTLQALEEAYPTQEFALIIGADNWLCFDKWKNYKKIVENYKILIYPREGYDITSALPENVTLMNAPLFRFSSTDVRRRLIKGEDVSEMIDRKVHERILSEHLYETYRHNTTKNK</sequence>
<organism evidence="13 14">
    <name type="scientific">Pseudoprevotella muciniphila</name>
    <dbReference type="NCBI Taxonomy" id="2133944"/>
    <lineage>
        <taxon>Bacteria</taxon>
        <taxon>Pseudomonadati</taxon>
        <taxon>Bacteroidota</taxon>
        <taxon>Bacteroidia</taxon>
        <taxon>Bacteroidales</taxon>
        <taxon>Prevotellaceae</taxon>
        <taxon>Pseudoprevotella</taxon>
    </lineage>
</organism>
<comment type="pathway">
    <text evidence="2 11">Cofactor biosynthesis; NAD(+) biosynthesis; deamido-NAD(+) from nicotinate D-ribonucleotide: step 1/1.</text>
</comment>
<dbReference type="HAMAP" id="MF_00244">
    <property type="entry name" value="NaMN_adenylyltr"/>
    <property type="match status" value="1"/>
</dbReference>
<protein>
    <recommendedName>
        <fullName evidence="11">Probable nicotinate-nucleotide adenylyltransferase</fullName>
        <ecNumber evidence="11">2.7.7.18</ecNumber>
    </recommendedName>
    <alternativeName>
        <fullName evidence="11">Deamido-NAD(+) diphosphorylase</fullName>
    </alternativeName>
    <alternativeName>
        <fullName evidence="11">Deamido-NAD(+) pyrophosphorylase</fullName>
    </alternativeName>
    <alternativeName>
        <fullName evidence="11">Nicotinate mononucleotide adenylyltransferase</fullName>
        <shortName evidence="11">NaMN adenylyltransferase</shortName>
    </alternativeName>
</protein>
<dbReference type="CDD" id="cd02165">
    <property type="entry name" value="NMNAT"/>
    <property type="match status" value="1"/>
</dbReference>
<dbReference type="EMBL" id="CP033459">
    <property type="protein sequence ID" value="QFQ11698.1"/>
    <property type="molecule type" value="Genomic_DNA"/>
</dbReference>
<evidence type="ECO:0000313" key="14">
    <source>
        <dbReference type="Proteomes" id="UP000249375"/>
    </source>
</evidence>
<dbReference type="NCBIfam" id="TIGR00125">
    <property type="entry name" value="cyt_tran_rel"/>
    <property type="match status" value="1"/>
</dbReference>
<evidence type="ECO:0000256" key="9">
    <source>
        <dbReference type="ARBA" id="ARBA00023027"/>
    </source>
</evidence>
<comment type="function">
    <text evidence="1 11">Catalyzes the reversible adenylation of nicotinate mononucleotide (NaMN) to nicotinic acid adenine dinucleotide (NaAD).</text>
</comment>
<dbReference type="KEGG" id="alq:C7Y71_000910"/>
<keyword evidence="14" id="KW-1185">Reference proteome</keyword>
<keyword evidence="5 11" id="KW-0808">Transferase</keyword>
<evidence type="ECO:0000256" key="7">
    <source>
        <dbReference type="ARBA" id="ARBA00022741"/>
    </source>
</evidence>
<dbReference type="OrthoDB" id="5295945at2"/>
<evidence type="ECO:0000256" key="1">
    <source>
        <dbReference type="ARBA" id="ARBA00002324"/>
    </source>
</evidence>
<dbReference type="SUPFAM" id="SSF52374">
    <property type="entry name" value="Nucleotidylyl transferase"/>
    <property type="match status" value="1"/>
</dbReference>